<comment type="subcellular location">
    <subcellularLocation>
        <location evidence="1">Membrane</location>
        <topology evidence="1">Multi-pass membrane protein</topology>
    </subcellularLocation>
</comment>
<dbReference type="Pfam" id="PF00230">
    <property type="entry name" value="MIP"/>
    <property type="match status" value="1"/>
</dbReference>
<accession>A0ABM1M695</accession>
<dbReference type="PANTHER" id="PTHR19139:SF199">
    <property type="entry name" value="MIP17260P"/>
    <property type="match status" value="1"/>
</dbReference>
<dbReference type="Proteomes" id="UP000695000">
    <property type="component" value="Unplaced"/>
</dbReference>
<sequence length="272" mass="29082">MGKLRETLGLSELTERHGNIVWKSLLSEFLGNCILNFFGCAAIVKLGDYPHKNELISLAFGFTVFIIVHTLGHVSGAHVNPAVTAGMLVTGNIPVIRGILYVIAQCLGSITGSALLRAITPDSISSLQFGHSHLNPALKNAFQGMGIELFLGFLLVLTVFGVCDVNRPESKPTGALAIGIAVVVGHFAFMDYTGSSMNPARTFGSAVISGVWDNHWIYWVGPCIGGILAGLLYKHAFAAPATGIMKVTERYIAVAADEKELKRLDGKSREDA</sequence>
<evidence type="ECO:0000256" key="4">
    <source>
        <dbReference type="ARBA" id="ARBA00022989"/>
    </source>
</evidence>
<dbReference type="RefSeq" id="XP_017770095.1">
    <property type="nucleotide sequence ID" value="XM_017914606.1"/>
</dbReference>
<evidence type="ECO:0000313" key="8">
    <source>
        <dbReference type="Proteomes" id="UP000695000"/>
    </source>
</evidence>
<dbReference type="PRINTS" id="PR00783">
    <property type="entry name" value="MINTRINSICP"/>
</dbReference>
<dbReference type="Gene3D" id="1.20.1080.10">
    <property type="entry name" value="Glycerol uptake facilitator protein"/>
    <property type="match status" value="1"/>
</dbReference>
<feature type="transmembrane region" description="Helical" evidence="7">
    <location>
        <begin position="174"/>
        <end position="192"/>
    </location>
</feature>
<evidence type="ECO:0000256" key="3">
    <source>
        <dbReference type="ARBA" id="ARBA00022692"/>
    </source>
</evidence>
<protein>
    <submittedName>
        <fullName evidence="9">Aquaporin AQPAe.a</fullName>
    </submittedName>
</protein>
<evidence type="ECO:0000256" key="2">
    <source>
        <dbReference type="ARBA" id="ARBA00006175"/>
    </source>
</evidence>
<dbReference type="CDD" id="cd00333">
    <property type="entry name" value="MIP"/>
    <property type="match status" value="1"/>
</dbReference>
<dbReference type="PANTHER" id="PTHR19139">
    <property type="entry name" value="AQUAPORIN TRANSPORTER"/>
    <property type="match status" value="1"/>
</dbReference>
<name>A0ABM1M695_NICVS</name>
<keyword evidence="5 7" id="KW-0472">Membrane</keyword>
<dbReference type="SUPFAM" id="SSF81338">
    <property type="entry name" value="Aquaporin-like"/>
    <property type="match status" value="1"/>
</dbReference>
<evidence type="ECO:0000256" key="5">
    <source>
        <dbReference type="ARBA" id="ARBA00023136"/>
    </source>
</evidence>
<evidence type="ECO:0000256" key="7">
    <source>
        <dbReference type="SAM" id="Phobius"/>
    </source>
</evidence>
<dbReference type="InterPro" id="IPR023271">
    <property type="entry name" value="Aquaporin-like"/>
</dbReference>
<feature type="transmembrane region" description="Helical" evidence="7">
    <location>
        <begin position="141"/>
        <end position="162"/>
    </location>
</feature>
<feature type="transmembrane region" description="Helical" evidence="7">
    <location>
        <begin position="56"/>
        <end position="79"/>
    </location>
</feature>
<organism evidence="8 9">
    <name type="scientific">Nicrophorus vespilloides</name>
    <name type="common">Boreal carrion beetle</name>
    <dbReference type="NCBI Taxonomy" id="110193"/>
    <lineage>
        <taxon>Eukaryota</taxon>
        <taxon>Metazoa</taxon>
        <taxon>Ecdysozoa</taxon>
        <taxon>Arthropoda</taxon>
        <taxon>Hexapoda</taxon>
        <taxon>Insecta</taxon>
        <taxon>Pterygota</taxon>
        <taxon>Neoptera</taxon>
        <taxon>Endopterygota</taxon>
        <taxon>Coleoptera</taxon>
        <taxon>Polyphaga</taxon>
        <taxon>Staphyliniformia</taxon>
        <taxon>Silphidae</taxon>
        <taxon>Nicrophorinae</taxon>
        <taxon>Nicrophorus</taxon>
    </lineage>
</organism>
<dbReference type="InterPro" id="IPR034294">
    <property type="entry name" value="Aquaporin_transptr"/>
</dbReference>
<dbReference type="InterPro" id="IPR000425">
    <property type="entry name" value="MIP"/>
</dbReference>
<evidence type="ECO:0000256" key="6">
    <source>
        <dbReference type="RuleBase" id="RU000477"/>
    </source>
</evidence>
<keyword evidence="8" id="KW-1185">Reference proteome</keyword>
<dbReference type="GeneID" id="108557895"/>
<reference evidence="9" key="1">
    <citation type="submission" date="2025-08" db="UniProtKB">
        <authorList>
            <consortium name="RefSeq"/>
        </authorList>
    </citation>
    <scope>IDENTIFICATION</scope>
    <source>
        <tissue evidence="9">Whole Larva</tissue>
    </source>
</reference>
<dbReference type="NCBIfam" id="TIGR00861">
    <property type="entry name" value="MIP"/>
    <property type="match status" value="1"/>
</dbReference>
<feature type="transmembrane region" description="Helical" evidence="7">
    <location>
        <begin position="99"/>
        <end position="120"/>
    </location>
</feature>
<evidence type="ECO:0000313" key="9">
    <source>
        <dbReference type="RefSeq" id="XP_017770095.1"/>
    </source>
</evidence>
<comment type="similarity">
    <text evidence="2 6">Belongs to the MIP/aquaporin (TC 1.A.8) family.</text>
</comment>
<evidence type="ECO:0000256" key="1">
    <source>
        <dbReference type="ARBA" id="ARBA00004141"/>
    </source>
</evidence>
<keyword evidence="4 7" id="KW-1133">Transmembrane helix</keyword>
<keyword evidence="6" id="KW-0813">Transport</keyword>
<keyword evidence="3 6" id="KW-0812">Transmembrane</keyword>
<gene>
    <name evidence="9" type="primary">LOC108557895</name>
</gene>
<proteinExistence type="inferred from homology"/>